<dbReference type="InterPro" id="IPR027417">
    <property type="entry name" value="P-loop_NTPase"/>
</dbReference>
<dbReference type="FunFam" id="3.40.50.300:FF:000134">
    <property type="entry name" value="Iron-enterobactin ABC transporter ATP-binding protein"/>
    <property type="match status" value="1"/>
</dbReference>
<evidence type="ECO:0000256" key="1">
    <source>
        <dbReference type="ARBA" id="ARBA00005417"/>
    </source>
</evidence>
<dbReference type="Proteomes" id="UP000322981">
    <property type="component" value="Unassembled WGS sequence"/>
</dbReference>
<accession>A0A5M8FS99</accession>
<keyword evidence="5" id="KW-1278">Translocase</keyword>
<feature type="domain" description="ABC transporter" evidence="7">
    <location>
        <begin position="4"/>
        <end position="242"/>
    </location>
</feature>
<gene>
    <name evidence="8" type="ORF">F2Q65_03365</name>
</gene>
<comment type="caution">
    <text evidence="8">The sequence shown here is derived from an EMBL/GenBank/DDBJ whole genome shotgun (WGS) entry which is preliminary data.</text>
</comment>
<evidence type="ECO:0000313" key="9">
    <source>
        <dbReference type="Proteomes" id="UP000322981"/>
    </source>
</evidence>
<evidence type="ECO:0000256" key="2">
    <source>
        <dbReference type="ARBA" id="ARBA00022448"/>
    </source>
</evidence>
<dbReference type="GO" id="GO:0005524">
    <property type="term" value="F:ATP binding"/>
    <property type="evidence" value="ECO:0007669"/>
    <property type="project" value="UniProtKB-KW"/>
</dbReference>
<dbReference type="InterPro" id="IPR017871">
    <property type="entry name" value="ABC_transporter-like_CS"/>
</dbReference>
<evidence type="ECO:0000256" key="3">
    <source>
        <dbReference type="ARBA" id="ARBA00022741"/>
    </source>
</evidence>
<dbReference type="InterPro" id="IPR003593">
    <property type="entry name" value="AAA+_ATPase"/>
</dbReference>
<dbReference type="Pfam" id="PF00005">
    <property type="entry name" value="ABC_tran"/>
    <property type="match status" value="1"/>
</dbReference>
<dbReference type="PROSITE" id="PS00211">
    <property type="entry name" value="ABC_TRANSPORTER_1"/>
    <property type="match status" value="1"/>
</dbReference>
<dbReference type="PANTHER" id="PTHR42794">
    <property type="entry name" value="HEMIN IMPORT ATP-BINDING PROTEIN HMUV"/>
    <property type="match status" value="1"/>
</dbReference>
<evidence type="ECO:0000259" key="7">
    <source>
        <dbReference type="PROSITE" id="PS50893"/>
    </source>
</evidence>
<evidence type="ECO:0000256" key="6">
    <source>
        <dbReference type="ARBA" id="ARBA00037066"/>
    </source>
</evidence>
<comment type="function">
    <text evidence="6">Part of the ABC transporter complex HmuTUV involved in hemin import. Responsible for energy coupling to the transport system.</text>
</comment>
<dbReference type="SUPFAM" id="SSF52540">
    <property type="entry name" value="P-loop containing nucleoside triphosphate hydrolases"/>
    <property type="match status" value="1"/>
</dbReference>
<proteinExistence type="inferred from homology"/>
<dbReference type="SMART" id="SM00382">
    <property type="entry name" value="AAA"/>
    <property type="match status" value="1"/>
</dbReference>
<dbReference type="RefSeq" id="WP_150090415.1">
    <property type="nucleotide sequence ID" value="NZ_VWXX01000003.1"/>
</dbReference>
<keyword evidence="9" id="KW-1185">Reference proteome</keyword>
<dbReference type="OrthoDB" id="6461291at2"/>
<dbReference type="InterPro" id="IPR003439">
    <property type="entry name" value="ABC_transporter-like_ATP-bd"/>
</dbReference>
<reference evidence="8 9" key="1">
    <citation type="submission" date="2019-09" db="EMBL/GenBank/DDBJ databases">
        <title>Whole-genome sequence of the purple sulfur bacterium Thiohalocapsa marina DSM 19078.</title>
        <authorList>
            <person name="Kyndt J.A."/>
            <person name="Meyer T.E."/>
        </authorList>
    </citation>
    <scope>NUCLEOTIDE SEQUENCE [LARGE SCALE GENOMIC DNA]</scope>
    <source>
        <strain evidence="8 9">DSM 19078</strain>
    </source>
</reference>
<keyword evidence="2" id="KW-0813">Transport</keyword>
<dbReference type="Gene3D" id="3.40.50.300">
    <property type="entry name" value="P-loop containing nucleotide triphosphate hydrolases"/>
    <property type="match status" value="1"/>
</dbReference>
<dbReference type="EMBL" id="VWXX01000003">
    <property type="protein sequence ID" value="KAA6186941.1"/>
    <property type="molecule type" value="Genomic_DNA"/>
</dbReference>
<keyword evidence="4 8" id="KW-0067">ATP-binding</keyword>
<organism evidence="8 9">
    <name type="scientific">Thiohalocapsa marina</name>
    <dbReference type="NCBI Taxonomy" id="424902"/>
    <lineage>
        <taxon>Bacteria</taxon>
        <taxon>Pseudomonadati</taxon>
        <taxon>Pseudomonadota</taxon>
        <taxon>Gammaproteobacteria</taxon>
        <taxon>Chromatiales</taxon>
        <taxon>Chromatiaceae</taxon>
        <taxon>Thiohalocapsa</taxon>
    </lineage>
</organism>
<evidence type="ECO:0000256" key="5">
    <source>
        <dbReference type="ARBA" id="ARBA00022967"/>
    </source>
</evidence>
<evidence type="ECO:0000313" key="8">
    <source>
        <dbReference type="EMBL" id="KAA6186941.1"/>
    </source>
</evidence>
<dbReference type="PROSITE" id="PS50893">
    <property type="entry name" value="ABC_TRANSPORTER_2"/>
    <property type="match status" value="1"/>
</dbReference>
<keyword evidence="3" id="KW-0547">Nucleotide-binding</keyword>
<dbReference type="AlphaFoldDB" id="A0A5M8FS99"/>
<comment type="similarity">
    <text evidence="1">Belongs to the ABC transporter superfamily.</text>
</comment>
<evidence type="ECO:0000256" key="4">
    <source>
        <dbReference type="ARBA" id="ARBA00022840"/>
    </source>
</evidence>
<dbReference type="GO" id="GO:0016887">
    <property type="term" value="F:ATP hydrolysis activity"/>
    <property type="evidence" value="ECO:0007669"/>
    <property type="project" value="InterPro"/>
</dbReference>
<sequence>MSLLEASALQVRLGGKPLVRDLSFALDAGELLGLIGPNGAGKSTALKALVQLLPHSGAIRLDGRDPATLPARERGRRIAYLSQNDSLQWPISVRDLVALGRHPYRGSWWRGDGGLGRRDDEAIDKALRATDVWHLRGRKVTELSGGERARARLARVLAVEAPVILADEPVAALDPRHQLRVMELLRAQSRQGRGLILVLHDLTLASRFCDRLLLLDRGRPVASGTPDTVLTQPHLRAVYGIRAVSGRHQGQDYLLPWECV</sequence>
<protein>
    <submittedName>
        <fullName evidence="8">ABC transporter ATP-binding protein</fullName>
    </submittedName>
</protein>
<name>A0A5M8FS99_9GAMM</name>
<dbReference type="PANTHER" id="PTHR42794:SF1">
    <property type="entry name" value="HEMIN IMPORT ATP-BINDING PROTEIN HMUV"/>
    <property type="match status" value="1"/>
</dbReference>